<name>A0ABR0MEQ1_GOSAR</name>
<comment type="caution">
    <text evidence="1">The sequence shown here is derived from an EMBL/GenBank/DDBJ whole genome shotgun (WGS) entry which is preliminary data.</text>
</comment>
<protein>
    <submittedName>
        <fullName evidence="1">Uncharacterized protein</fullName>
    </submittedName>
</protein>
<sequence length="130" mass="14684">MMAGDGVTTRLQKDVFVLQQEMVKVQNELSQLDSKWDTKIEARFKGFKEEFQVEIHFLFEKYLGNTTASNTTTTIQAKGKGVLGGLPPRFLAKDNLKALPQTAGQPTPNSVRIKFLLECSYCSRFNDTDF</sequence>
<accession>A0ABR0MEQ1</accession>
<gene>
    <name evidence="1" type="ORF">PVK06_047937</name>
</gene>
<reference evidence="1 2" key="1">
    <citation type="submission" date="2023-03" db="EMBL/GenBank/DDBJ databases">
        <title>WGS of Gossypium arboreum.</title>
        <authorList>
            <person name="Yu D."/>
        </authorList>
    </citation>
    <scope>NUCLEOTIDE SEQUENCE [LARGE SCALE GENOMIC DNA]</scope>
    <source>
        <tissue evidence="1">Leaf</tissue>
    </source>
</reference>
<dbReference type="Proteomes" id="UP001358586">
    <property type="component" value="Chromosome 13"/>
</dbReference>
<evidence type="ECO:0000313" key="2">
    <source>
        <dbReference type="Proteomes" id="UP001358586"/>
    </source>
</evidence>
<keyword evidence="2" id="KW-1185">Reference proteome</keyword>
<organism evidence="1 2">
    <name type="scientific">Gossypium arboreum</name>
    <name type="common">Tree cotton</name>
    <name type="synonym">Gossypium nanking</name>
    <dbReference type="NCBI Taxonomy" id="29729"/>
    <lineage>
        <taxon>Eukaryota</taxon>
        <taxon>Viridiplantae</taxon>
        <taxon>Streptophyta</taxon>
        <taxon>Embryophyta</taxon>
        <taxon>Tracheophyta</taxon>
        <taxon>Spermatophyta</taxon>
        <taxon>Magnoliopsida</taxon>
        <taxon>eudicotyledons</taxon>
        <taxon>Gunneridae</taxon>
        <taxon>Pentapetalae</taxon>
        <taxon>rosids</taxon>
        <taxon>malvids</taxon>
        <taxon>Malvales</taxon>
        <taxon>Malvaceae</taxon>
        <taxon>Malvoideae</taxon>
        <taxon>Gossypium</taxon>
    </lineage>
</organism>
<evidence type="ECO:0000313" key="1">
    <source>
        <dbReference type="EMBL" id="KAK5771699.1"/>
    </source>
</evidence>
<proteinExistence type="predicted"/>
<dbReference type="EMBL" id="JARKNE010000013">
    <property type="protein sequence ID" value="KAK5771699.1"/>
    <property type="molecule type" value="Genomic_DNA"/>
</dbReference>